<organism evidence="3 4">
    <name type="scientific">Paenibacillus rigui</name>
    <dbReference type="NCBI Taxonomy" id="554312"/>
    <lineage>
        <taxon>Bacteria</taxon>
        <taxon>Bacillati</taxon>
        <taxon>Bacillota</taxon>
        <taxon>Bacilli</taxon>
        <taxon>Bacillales</taxon>
        <taxon>Paenibacillaceae</taxon>
        <taxon>Paenibacillus</taxon>
    </lineage>
</organism>
<sequence>MILLVAHFPSLNPDELLYSGIARYHQMSGNTAQKQTINELFGDRLVCATVDLPSHIRHLSERLGSLYTVEELIMKHTLFPYYSAFLPQDKARKVYGLMSEGESHGEVHALLGIPASLIKLPNYLRFCGICYEEDMATYHEPYWHRSHQIPGVCVCPIHKVALIESTVSYMTREKKFQFTPLTDLEKYSASNLCFQINLLNQYAMVAERSYEMLKSVNLVTNCSSISEMNLYKKGYLTERGRIRFLKLIQDFNDYYTQEFLEHLQCAVDGQSETWLHKMIRGNDLMFHPLRHILVADFMGLSNLNSTENFGIGMLDINGGKWQQNIRPKKTGVRTGTPIHDWKERDSLILFEVEDVVKNLKSRKAKPQRVSLAMVSKNLNKAKIPFVLEKCLHKLPKTKHFLDKEIETTEQFQIRRLEWAAMHLSERGFVQGWRLMKAAGLNKPLKEAVEMKYNQLLDSNQKFS</sequence>
<protein>
    <recommendedName>
        <fullName evidence="5">Transposon Tn7 transposition protein TnsD C-termianl domain-containing protein</fullName>
    </recommendedName>
</protein>
<dbReference type="Pfam" id="PF06527">
    <property type="entry name" value="TniQ"/>
    <property type="match status" value="1"/>
</dbReference>
<dbReference type="InterPro" id="IPR009492">
    <property type="entry name" value="TniQ"/>
</dbReference>
<keyword evidence="4" id="KW-1185">Reference proteome</keyword>
<name>A0A229UV28_9BACL</name>
<dbReference type="EMBL" id="NMQW01000010">
    <property type="protein sequence ID" value="OXM87015.1"/>
    <property type="molecule type" value="Genomic_DNA"/>
</dbReference>
<dbReference type="Proteomes" id="UP000215509">
    <property type="component" value="Unassembled WGS sequence"/>
</dbReference>
<comment type="caution">
    <text evidence="3">The sequence shown here is derived from an EMBL/GenBank/DDBJ whole genome shotgun (WGS) entry which is preliminary data.</text>
</comment>
<evidence type="ECO:0000313" key="4">
    <source>
        <dbReference type="Proteomes" id="UP000215509"/>
    </source>
</evidence>
<dbReference type="Pfam" id="PF15978">
    <property type="entry name" value="TnsD"/>
    <property type="match status" value="2"/>
</dbReference>
<feature type="domain" description="Transposon Tn7 transposition protein TnsD C-terminal" evidence="2">
    <location>
        <begin position="229"/>
        <end position="301"/>
    </location>
</feature>
<feature type="domain" description="Transposon Tn7 transposition protein TnsD C-terminal" evidence="2">
    <location>
        <begin position="320"/>
        <end position="401"/>
    </location>
</feature>
<dbReference type="AlphaFoldDB" id="A0A229UV28"/>
<reference evidence="3 4" key="1">
    <citation type="submission" date="2017-07" db="EMBL/GenBank/DDBJ databases">
        <title>Genome sequencing and assembly of Paenibacillus rigui.</title>
        <authorList>
            <person name="Mayilraj S."/>
        </authorList>
    </citation>
    <scope>NUCLEOTIDE SEQUENCE [LARGE SCALE GENOMIC DNA]</scope>
    <source>
        <strain evidence="3 4">JCM 16352</strain>
    </source>
</reference>
<proteinExistence type="predicted"/>
<gene>
    <name evidence="3" type="ORF">CF651_07140</name>
</gene>
<dbReference type="OrthoDB" id="470139at2"/>
<evidence type="ECO:0000259" key="1">
    <source>
        <dbReference type="Pfam" id="PF06527"/>
    </source>
</evidence>
<accession>A0A229UV28</accession>
<evidence type="ECO:0000259" key="2">
    <source>
        <dbReference type="Pfam" id="PF15978"/>
    </source>
</evidence>
<feature type="domain" description="TniQ" evidence="1">
    <location>
        <begin position="8"/>
        <end position="162"/>
    </location>
</feature>
<dbReference type="InterPro" id="IPR032750">
    <property type="entry name" value="TnsD_C"/>
</dbReference>
<evidence type="ECO:0008006" key="5">
    <source>
        <dbReference type="Google" id="ProtNLM"/>
    </source>
</evidence>
<evidence type="ECO:0000313" key="3">
    <source>
        <dbReference type="EMBL" id="OXM87015.1"/>
    </source>
</evidence>